<comment type="caution">
    <text evidence="3">The sequence shown here is derived from an EMBL/GenBank/DDBJ whole genome shotgun (WGS) entry which is preliminary data.</text>
</comment>
<reference evidence="3" key="1">
    <citation type="submission" date="2023-06" db="EMBL/GenBank/DDBJ databases">
        <title>Survivors Of The Sea: Transcriptome response of Skeletonema marinoi to long-term dormancy.</title>
        <authorList>
            <person name="Pinder M.I.M."/>
            <person name="Kourtchenko O."/>
            <person name="Robertson E.K."/>
            <person name="Larsson T."/>
            <person name="Maumus F."/>
            <person name="Osuna-Cruz C.M."/>
            <person name="Vancaester E."/>
            <person name="Stenow R."/>
            <person name="Vandepoele K."/>
            <person name="Ploug H."/>
            <person name="Bruchert V."/>
            <person name="Godhe A."/>
            <person name="Topel M."/>
        </authorList>
    </citation>
    <scope>NUCLEOTIDE SEQUENCE</scope>
    <source>
        <strain evidence="3">R05AC</strain>
    </source>
</reference>
<dbReference type="Proteomes" id="UP001224775">
    <property type="component" value="Unassembled WGS sequence"/>
</dbReference>
<dbReference type="InterPro" id="IPR029056">
    <property type="entry name" value="Ribokinase-like"/>
</dbReference>
<keyword evidence="4" id="KW-1185">Reference proteome</keyword>
<name>A0AAD9DH26_9STRA</name>
<dbReference type="Gene3D" id="3.40.1190.20">
    <property type="match status" value="1"/>
</dbReference>
<evidence type="ECO:0000313" key="3">
    <source>
        <dbReference type="EMBL" id="KAK1746907.1"/>
    </source>
</evidence>
<dbReference type="EMBL" id="JATAAI010000003">
    <property type="protein sequence ID" value="KAK1746907.1"/>
    <property type="molecule type" value="Genomic_DNA"/>
</dbReference>
<dbReference type="Pfam" id="PF00294">
    <property type="entry name" value="PfkB"/>
    <property type="match status" value="1"/>
</dbReference>
<dbReference type="InterPro" id="IPR011611">
    <property type="entry name" value="PfkB_dom"/>
</dbReference>
<dbReference type="SUPFAM" id="SSF53613">
    <property type="entry name" value="Ribokinase-like"/>
    <property type="match status" value="1"/>
</dbReference>
<organism evidence="3 4">
    <name type="scientific">Skeletonema marinoi</name>
    <dbReference type="NCBI Taxonomy" id="267567"/>
    <lineage>
        <taxon>Eukaryota</taxon>
        <taxon>Sar</taxon>
        <taxon>Stramenopiles</taxon>
        <taxon>Ochrophyta</taxon>
        <taxon>Bacillariophyta</taxon>
        <taxon>Coscinodiscophyceae</taxon>
        <taxon>Thalassiosirophycidae</taxon>
        <taxon>Thalassiosirales</taxon>
        <taxon>Skeletonemataceae</taxon>
        <taxon>Skeletonema</taxon>
        <taxon>Skeletonema marinoi-dohrnii complex</taxon>
    </lineage>
</organism>
<sequence>MSSLLLLFFPLLLFSLVSAASAFLAPTSFVKVHHRAFSSHAFEAAESRLCSAATQTLIVGKIILDKYGPPDRQTDDDGVTIGGGGPQSSWGAAASLVVRDYLSRNEKKKINNDDERDFILSNPKHQITFLAPVGTKNWTPSMTEQLSQLLPPMVNVVLVPSADHITPTINIWHDENENVRWMPVDGSFDDIGADGLWQNRPSAQDILSAIQDTDDDDIILHAIIESGSKPTGKGLDALPFFDDKLMSKVSTAGVEPIVFADEVSGKVTEEDSQAVTTTIRKIRQSFVRARACDREKDGNSLLVVTPDRPCYEGMISHTNLTMDESENTENNEFEMIIRDGGNGCFTNEMKMPAATLRTIDKVPVNPTGAGNAFSAAYVVCRGTGSSMNEAASIATAVGAVVCEYEHLPPWSLEVVERIAEAACEVI</sequence>
<feature type="domain" description="Carbohydrate kinase PfkB" evidence="2">
    <location>
        <begin position="334"/>
        <end position="405"/>
    </location>
</feature>
<evidence type="ECO:0000313" key="4">
    <source>
        <dbReference type="Proteomes" id="UP001224775"/>
    </source>
</evidence>
<evidence type="ECO:0000259" key="2">
    <source>
        <dbReference type="Pfam" id="PF00294"/>
    </source>
</evidence>
<feature type="chain" id="PRO_5042133537" description="Carbohydrate kinase PfkB domain-containing protein" evidence="1">
    <location>
        <begin position="20"/>
        <end position="426"/>
    </location>
</feature>
<gene>
    <name evidence="3" type="ORF">QTG54_002251</name>
</gene>
<accession>A0AAD9DH26</accession>
<feature type="signal peptide" evidence="1">
    <location>
        <begin position="1"/>
        <end position="19"/>
    </location>
</feature>
<keyword evidence="1" id="KW-0732">Signal</keyword>
<protein>
    <recommendedName>
        <fullName evidence="2">Carbohydrate kinase PfkB domain-containing protein</fullName>
    </recommendedName>
</protein>
<dbReference type="AlphaFoldDB" id="A0AAD9DH26"/>
<evidence type="ECO:0000256" key="1">
    <source>
        <dbReference type="SAM" id="SignalP"/>
    </source>
</evidence>
<proteinExistence type="predicted"/>